<reference evidence="2 3" key="1">
    <citation type="submission" date="2018-09" db="EMBL/GenBank/DDBJ databases">
        <authorList>
            <person name="Wang F."/>
        </authorList>
    </citation>
    <scope>NUCLEOTIDE SEQUENCE [LARGE SCALE GENOMIC DNA]</scope>
    <source>
        <strain evidence="2 3">PLHSC7-2</strain>
    </source>
</reference>
<accession>A0A418YC36</accession>
<protein>
    <submittedName>
        <fullName evidence="2">Uncharacterized protein</fullName>
    </submittedName>
</protein>
<gene>
    <name evidence="2" type="ORF">D1Z90_14970</name>
</gene>
<proteinExistence type="predicted"/>
<keyword evidence="1" id="KW-0175">Coiled coil</keyword>
<organism evidence="2 3">
    <name type="scientific">Motilimonas pumila</name>
    <dbReference type="NCBI Taxonomy" id="2303987"/>
    <lineage>
        <taxon>Bacteria</taxon>
        <taxon>Pseudomonadati</taxon>
        <taxon>Pseudomonadota</taxon>
        <taxon>Gammaproteobacteria</taxon>
        <taxon>Alteromonadales</taxon>
        <taxon>Alteromonadales genera incertae sedis</taxon>
        <taxon>Motilimonas</taxon>
    </lineage>
</organism>
<dbReference type="AlphaFoldDB" id="A0A418YC36"/>
<keyword evidence="3" id="KW-1185">Reference proteome</keyword>
<dbReference type="EMBL" id="QZCH01000021">
    <property type="protein sequence ID" value="RJG42085.1"/>
    <property type="molecule type" value="Genomic_DNA"/>
</dbReference>
<sequence>MNVKRLISLTWWVILLAAGVGMGFIYGERDQVGSIEVVDKLNQQIKELSVKLENANFTLAVKETEIETEKATVERLSKDLKTTQMNVFELRKELTFYQKVLSPELMVGGVAIDSFEFDKLATGDFNYRLVLVQLAKNRRAINGDATFTIMGSKGNDKIELPLEQTSIRQKDSLAIDFTYFQIFEGKVRLPAGFNPIEVELALDLKPDSAYKGEQWSAKYIWSDIMPE</sequence>
<evidence type="ECO:0000256" key="1">
    <source>
        <dbReference type="SAM" id="Coils"/>
    </source>
</evidence>
<reference evidence="2 3" key="2">
    <citation type="submission" date="2019-01" db="EMBL/GenBank/DDBJ databases">
        <title>Motilimonas pumilus sp. nov., isolated from the gut of sea cucumber (Apostichopus japonicus).</title>
        <authorList>
            <person name="Wang F.-Q."/>
            <person name="Ren L.-H."/>
            <person name="Lin Y.-W."/>
            <person name="Sun G.-H."/>
            <person name="Du Z.-J."/>
            <person name="Zhao J.-X."/>
            <person name="Liu X.-J."/>
            <person name="Liu L.-J."/>
        </authorList>
    </citation>
    <scope>NUCLEOTIDE SEQUENCE [LARGE SCALE GENOMIC DNA]</scope>
    <source>
        <strain evidence="2 3">PLHSC7-2</strain>
    </source>
</reference>
<evidence type="ECO:0000313" key="3">
    <source>
        <dbReference type="Proteomes" id="UP000283255"/>
    </source>
</evidence>
<name>A0A418YC36_9GAMM</name>
<dbReference type="InterPro" id="IPR046703">
    <property type="entry name" value="DUF6776"/>
</dbReference>
<dbReference type="Proteomes" id="UP000283255">
    <property type="component" value="Unassembled WGS sequence"/>
</dbReference>
<evidence type="ECO:0000313" key="2">
    <source>
        <dbReference type="EMBL" id="RJG42085.1"/>
    </source>
</evidence>
<dbReference type="Pfam" id="PF20567">
    <property type="entry name" value="DUF6776"/>
    <property type="match status" value="1"/>
</dbReference>
<feature type="coiled-coil region" evidence="1">
    <location>
        <begin position="38"/>
        <end position="93"/>
    </location>
</feature>
<comment type="caution">
    <text evidence="2">The sequence shown here is derived from an EMBL/GenBank/DDBJ whole genome shotgun (WGS) entry which is preliminary data.</text>
</comment>